<accession>A0A1Y1JVM5</accession>
<evidence type="ECO:0000313" key="2">
    <source>
        <dbReference type="EMBL" id="GAW83944.1"/>
    </source>
</evidence>
<comment type="caution">
    <text evidence="2">The sequence shown here is derived from an EMBL/GenBank/DDBJ whole genome shotgun (WGS) entry which is preliminary data.</text>
</comment>
<dbReference type="RefSeq" id="XP_028546533.1">
    <property type="nucleotide sequence ID" value="XM_028690732.1"/>
</dbReference>
<keyword evidence="1" id="KW-1133">Transmembrane helix</keyword>
<protein>
    <submittedName>
        <fullName evidence="2">Variable surface protein</fullName>
    </submittedName>
</protein>
<keyword evidence="1" id="KW-0472">Membrane</keyword>
<keyword evidence="3" id="KW-1185">Reference proteome</keyword>
<dbReference type="Pfam" id="PF05795">
    <property type="entry name" value="Plasmodium_Vir"/>
    <property type="match status" value="2"/>
</dbReference>
<feature type="transmembrane region" description="Helical" evidence="1">
    <location>
        <begin position="208"/>
        <end position="235"/>
    </location>
</feature>
<evidence type="ECO:0000313" key="3">
    <source>
        <dbReference type="Proteomes" id="UP000195521"/>
    </source>
</evidence>
<dbReference type="EMBL" id="BDQF01000035">
    <property type="protein sequence ID" value="GAW83944.1"/>
    <property type="molecule type" value="Genomic_DNA"/>
</dbReference>
<evidence type="ECO:0000256" key="1">
    <source>
        <dbReference type="SAM" id="Phobius"/>
    </source>
</evidence>
<dbReference type="Proteomes" id="UP000195521">
    <property type="component" value="Unassembled WGS sequence"/>
</dbReference>
<dbReference type="InterPro" id="IPR008780">
    <property type="entry name" value="Plasmodium_Vir"/>
</dbReference>
<gene>
    <name evidence="2" type="ORF">PGO_000230</name>
</gene>
<keyword evidence="1" id="KW-0812">Transmembrane</keyword>
<name>A0A1Y1JVM5_PLAGO</name>
<sequence length="278" mass="33142">MISIDEVLSKFPECKRRLDEKVHDSITHEGGLSKDKLCKESKYKLKDLIRNIYDPEKICLQVQEYLGEINNELNKSLNKAACAYFYYWIYDELLKDEKKEIKNIPIIYNEFVDIFIKTIKEHNNICKNSDDIIKEEDVPKLTIIYDMYKNEEYMKKACLPNRVDEYCNALRDYIKKYNNITQAILSEIHEPFKRDILPSHGYNIGSTIIITIFATLLISIFLFVLYEFTTIVSWLRRTILCKRKGLNNIEEKWEKYEGSDIYYTMSRNNENNILYHSK</sequence>
<dbReference type="GeneID" id="39744752"/>
<reference evidence="3" key="1">
    <citation type="submission" date="2017-04" db="EMBL/GenBank/DDBJ databases">
        <title>Plasmodium gonderi genome.</title>
        <authorList>
            <person name="Arisue N."/>
            <person name="Honma H."/>
            <person name="Kawai S."/>
            <person name="Tougan T."/>
            <person name="Tanabe K."/>
            <person name="Horii T."/>
        </authorList>
    </citation>
    <scope>NUCLEOTIDE SEQUENCE [LARGE SCALE GENOMIC DNA]</scope>
    <source>
        <strain evidence="3">ATCC 30045</strain>
    </source>
</reference>
<organism evidence="2 3">
    <name type="scientific">Plasmodium gonderi</name>
    <dbReference type="NCBI Taxonomy" id="77519"/>
    <lineage>
        <taxon>Eukaryota</taxon>
        <taxon>Sar</taxon>
        <taxon>Alveolata</taxon>
        <taxon>Apicomplexa</taxon>
        <taxon>Aconoidasida</taxon>
        <taxon>Haemosporida</taxon>
        <taxon>Plasmodiidae</taxon>
        <taxon>Plasmodium</taxon>
        <taxon>Plasmodium (Plasmodium)</taxon>
    </lineage>
</organism>
<dbReference type="AlphaFoldDB" id="A0A1Y1JVM5"/>
<proteinExistence type="predicted"/>
<dbReference type="OrthoDB" id="10293467at2759"/>